<dbReference type="PANTHER" id="PTHR44591">
    <property type="entry name" value="STRESS RESPONSE REGULATOR PROTEIN 1"/>
    <property type="match status" value="1"/>
</dbReference>
<dbReference type="Proteomes" id="UP000282574">
    <property type="component" value="Unassembled WGS sequence"/>
</dbReference>
<evidence type="ECO:0000259" key="3">
    <source>
        <dbReference type="PROSITE" id="PS50110"/>
    </source>
</evidence>
<reference evidence="4 5" key="1">
    <citation type="journal article" date="2019" name="Genome Biol. Evol.">
        <title>Day and night: Metabolic profiles and evolutionary relationships of six axenic non-marine cyanobacteria.</title>
        <authorList>
            <person name="Will S.E."/>
            <person name="Henke P."/>
            <person name="Boedeker C."/>
            <person name="Huang S."/>
            <person name="Brinkmann H."/>
            <person name="Rohde M."/>
            <person name="Jarek M."/>
            <person name="Friedl T."/>
            <person name="Seufert S."/>
            <person name="Schumacher M."/>
            <person name="Overmann J."/>
            <person name="Neumann-Schaal M."/>
            <person name="Petersen J."/>
        </authorList>
    </citation>
    <scope>NUCLEOTIDE SEQUENCE [LARGE SCALE GENOMIC DNA]</scope>
    <source>
        <strain evidence="4 5">SAG 39.79</strain>
    </source>
</reference>
<keyword evidence="5" id="KW-1185">Reference proteome</keyword>
<organism evidence="4 5">
    <name type="scientific">Chroococcidiopsis cubana SAG 39.79</name>
    <dbReference type="NCBI Taxonomy" id="388085"/>
    <lineage>
        <taxon>Bacteria</taxon>
        <taxon>Bacillati</taxon>
        <taxon>Cyanobacteriota</taxon>
        <taxon>Cyanophyceae</taxon>
        <taxon>Chroococcidiopsidales</taxon>
        <taxon>Chroococcidiopsidaceae</taxon>
        <taxon>Chroococcidiopsis</taxon>
    </lineage>
</organism>
<accession>A0AB37UG11</accession>
<sequence length="144" mass="15791">MDMQTRFSFSLEADSFQPLVLAVDDNDDNLQLLAQILAIADCDYITAVDGKSAILKAKSYRPSLILLDMMLPDISGIDVTRTLKQDPQTQAIPIIAVTAMARTEDKESFITAGCVECAIKPYDIVQLETVIRKYAFGGIGKLDS</sequence>
<protein>
    <recommendedName>
        <fullName evidence="3">Response regulatory domain-containing protein</fullName>
    </recommendedName>
</protein>
<dbReference type="InterPro" id="IPR011006">
    <property type="entry name" value="CheY-like_superfamily"/>
</dbReference>
<comment type="caution">
    <text evidence="4">The sequence shown here is derived from an EMBL/GenBank/DDBJ whole genome shotgun (WGS) entry which is preliminary data.</text>
</comment>
<evidence type="ECO:0000313" key="5">
    <source>
        <dbReference type="Proteomes" id="UP000282574"/>
    </source>
</evidence>
<evidence type="ECO:0000256" key="1">
    <source>
        <dbReference type="ARBA" id="ARBA00022553"/>
    </source>
</evidence>
<dbReference type="InterPro" id="IPR050595">
    <property type="entry name" value="Bact_response_regulator"/>
</dbReference>
<dbReference type="SMART" id="SM00448">
    <property type="entry name" value="REC"/>
    <property type="match status" value="1"/>
</dbReference>
<dbReference type="RefSeq" id="WP_015153961.1">
    <property type="nucleotide sequence ID" value="NZ_RSCK01000047.1"/>
</dbReference>
<dbReference type="AlphaFoldDB" id="A0AB37UG11"/>
<dbReference type="GO" id="GO:0000160">
    <property type="term" value="P:phosphorelay signal transduction system"/>
    <property type="evidence" value="ECO:0007669"/>
    <property type="project" value="InterPro"/>
</dbReference>
<dbReference type="Gene3D" id="3.40.50.2300">
    <property type="match status" value="1"/>
</dbReference>
<keyword evidence="1 2" id="KW-0597">Phosphoprotein</keyword>
<feature type="modified residue" description="4-aspartylphosphate" evidence="2">
    <location>
        <position position="68"/>
    </location>
</feature>
<evidence type="ECO:0000313" key="4">
    <source>
        <dbReference type="EMBL" id="RUT09388.1"/>
    </source>
</evidence>
<dbReference type="SUPFAM" id="SSF52172">
    <property type="entry name" value="CheY-like"/>
    <property type="match status" value="1"/>
</dbReference>
<evidence type="ECO:0000256" key="2">
    <source>
        <dbReference type="PROSITE-ProRule" id="PRU00169"/>
    </source>
</evidence>
<dbReference type="EMBL" id="RSCK01000047">
    <property type="protein sequence ID" value="RUT09388.1"/>
    <property type="molecule type" value="Genomic_DNA"/>
</dbReference>
<feature type="domain" description="Response regulatory" evidence="3">
    <location>
        <begin position="19"/>
        <end position="135"/>
    </location>
</feature>
<dbReference type="InterPro" id="IPR001789">
    <property type="entry name" value="Sig_transdc_resp-reg_receiver"/>
</dbReference>
<dbReference type="PROSITE" id="PS50110">
    <property type="entry name" value="RESPONSE_REGULATORY"/>
    <property type="match status" value="1"/>
</dbReference>
<dbReference type="Pfam" id="PF00072">
    <property type="entry name" value="Response_reg"/>
    <property type="match status" value="1"/>
</dbReference>
<name>A0AB37UG11_9CYAN</name>
<gene>
    <name evidence="4" type="ORF">DSM107010_45040</name>
</gene>
<proteinExistence type="predicted"/>
<dbReference type="PANTHER" id="PTHR44591:SF23">
    <property type="entry name" value="CHEY SUBFAMILY"/>
    <property type="match status" value="1"/>
</dbReference>